<keyword evidence="1" id="KW-0072">Autophagy</keyword>
<dbReference type="GO" id="GO:0034727">
    <property type="term" value="P:piecemeal microautophagy of the nucleus"/>
    <property type="evidence" value="ECO:0007669"/>
    <property type="project" value="TreeGrafter"/>
</dbReference>
<dbReference type="PANTHER" id="PTHR13430:SF15">
    <property type="entry name" value="AUTOPHAGY-RELATED PROTEIN 13B"/>
    <property type="match status" value="1"/>
</dbReference>
<feature type="region of interest" description="Disordered" evidence="2">
    <location>
        <begin position="682"/>
        <end position="712"/>
    </location>
</feature>
<dbReference type="GO" id="GO:0000407">
    <property type="term" value="C:phagophore assembly site"/>
    <property type="evidence" value="ECO:0007669"/>
    <property type="project" value="TreeGrafter"/>
</dbReference>
<feature type="compositionally biased region" description="Low complexity" evidence="2">
    <location>
        <begin position="311"/>
        <end position="324"/>
    </location>
</feature>
<sequence>MASSPSNSVSEPARIEQVITEFFAKSLHIILESRSPYVSSRNYCGDHFTSSPCSSSSSSSGRPRDKWFNLALRDCPAALENFDLWRQSNLDPLVIDVVLIRRQSKDPWISGQDEFLADHRSEKIVERWIVQYESRKTSNVARELHLGGRRKSGGSSSHSSEIPSVYKKIYKRTIILLRSLYCTVRILPAYKVFRDLNSSGRICPFSLSHKISSFAEPFTRAEDAEMNNFSFASVDTPCGRLSLSVTYAPTLQDVISEPSTPISAQFIPDYVGSPTTDRLKRLHSLPSGGSLPTYVSFTRRHSFSNDHGITPSVSPSPSPTYSDSRTVQCSRNPGLPPRSHPPDHIPSTCLVPHIFSPLANKKNTSFDEYWPSPPFSPSSSPSPPTHLTGSHLQNALLRSESAPLSIPLPTHQALAPSPSRKSGKAEFSSQADLLRAQVTTTSPSHTSSPESKLQLKKLSGEFYIGMNLQKILYSGKDEVGNLSGRKISSCTSPRIPSRSSSRFSLLDEIDDTEFACPFAVDDEELRGSCRVGISDVDSHAGDSTSGELIPFRRSSDAAVGALVRMLKTAAPLRQDLTNSAISSQANKEEAWTMKGAQDNKNNKEAEVAKFEKTAASSMSTAPGFFESKTTSDALGELRCYRQIKESILSKHGSQQLDIGQARKAVSEVSECESLTLDIGQAEKPVSEGIEGGPHSFCISQPEKLNSEGLSEL</sequence>
<gene>
    <name evidence="4" type="ORF">M6B38_252865</name>
</gene>
<name>A0AAX6IKI1_IRIPA</name>
<evidence type="ECO:0000313" key="5">
    <source>
        <dbReference type="Proteomes" id="UP001140949"/>
    </source>
</evidence>
<feature type="domain" description="Autophagy-related protein 13 N-terminal" evidence="3">
    <location>
        <begin position="19"/>
        <end position="248"/>
    </location>
</feature>
<feature type="region of interest" description="Disordered" evidence="2">
    <location>
        <begin position="305"/>
        <end position="345"/>
    </location>
</feature>
<dbReference type="Pfam" id="PF10033">
    <property type="entry name" value="ATG13"/>
    <property type="match status" value="1"/>
</dbReference>
<dbReference type="GO" id="GO:0005829">
    <property type="term" value="C:cytosol"/>
    <property type="evidence" value="ECO:0007669"/>
    <property type="project" value="TreeGrafter"/>
</dbReference>
<dbReference type="GO" id="GO:0000423">
    <property type="term" value="P:mitophagy"/>
    <property type="evidence" value="ECO:0007669"/>
    <property type="project" value="TreeGrafter"/>
</dbReference>
<evidence type="ECO:0000256" key="1">
    <source>
        <dbReference type="ARBA" id="ARBA00023006"/>
    </source>
</evidence>
<evidence type="ECO:0000313" key="4">
    <source>
        <dbReference type="EMBL" id="KAJ6852895.1"/>
    </source>
</evidence>
<proteinExistence type="predicted"/>
<feature type="region of interest" description="Disordered" evidence="2">
    <location>
        <begin position="369"/>
        <end position="389"/>
    </location>
</feature>
<protein>
    <submittedName>
        <fullName evidence="4">Autophagy-related protein 13b-like isoform X1</fullName>
    </submittedName>
</protein>
<keyword evidence="5" id="KW-1185">Reference proteome</keyword>
<accession>A0AAX6IKI1</accession>
<dbReference type="GO" id="GO:0034497">
    <property type="term" value="P:protein localization to phagophore assembly site"/>
    <property type="evidence" value="ECO:0007669"/>
    <property type="project" value="TreeGrafter"/>
</dbReference>
<dbReference type="InterPro" id="IPR036570">
    <property type="entry name" value="HORMA_dom_sf"/>
</dbReference>
<evidence type="ECO:0000256" key="2">
    <source>
        <dbReference type="SAM" id="MobiDB-lite"/>
    </source>
</evidence>
<dbReference type="GO" id="GO:1990316">
    <property type="term" value="C:Atg1/ULK1 kinase complex"/>
    <property type="evidence" value="ECO:0007669"/>
    <property type="project" value="InterPro"/>
</dbReference>
<dbReference type="EMBL" id="JANAVB010001399">
    <property type="protein sequence ID" value="KAJ6852895.1"/>
    <property type="molecule type" value="Genomic_DNA"/>
</dbReference>
<dbReference type="Gene3D" id="3.30.900.10">
    <property type="entry name" value="HORMA domain"/>
    <property type="match status" value="1"/>
</dbReference>
<dbReference type="InterPro" id="IPR040182">
    <property type="entry name" value="ATG13"/>
</dbReference>
<comment type="caution">
    <text evidence="4">The sequence shown here is derived from an EMBL/GenBank/DDBJ whole genome shotgun (WGS) entry which is preliminary data.</text>
</comment>
<organism evidence="4 5">
    <name type="scientific">Iris pallida</name>
    <name type="common">Sweet iris</name>
    <dbReference type="NCBI Taxonomy" id="29817"/>
    <lineage>
        <taxon>Eukaryota</taxon>
        <taxon>Viridiplantae</taxon>
        <taxon>Streptophyta</taxon>
        <taxon>Embryophyta</taxon>
        <taxon>Tracheophyta</taxon>
        <taxon>Spermatophyta</taxon>
        <taxon>Magnoliopsida</taxon>
        <taxon>Liliopsida</taxon>
        <taxon>Asparagales</taxon>
        <taxon>Iridaceae</taxon>
        <taxon>Iridoideae</taxon>
        <taxon>Irideae</taxon>
        <taxon>Iris</taxon>
    </lineage>
</organism>
<dbReference type="Proteomes" id="UP001140949">
    <property type="component" value="Unassembled WGS sequence"/>
</dbReference>
<evidence type="ECO:0000259" key="3">
    <source>
        <dbReference type="Pfam" id="PF10033"/>
    </source>
</evidence>
<feature type="compositionally biased region" description="Pro residues" evidence="2">
    <location>
        <begin position="371"/>
        <end position="384"/>
    </location>
</feature>
<feature type="region of interest" description="Disordered" evidence="2">
    <location>
        <begin position="408"/>
        <end position="430"/>
    </location>
</feature>
<dbReference type="InterPro" id="IPR018731">
    <property type="entry name" value="Atg13_N"/>
</dbReference>
<dbReference type="AlphaFoldDB" id="A0AAX6IKI1"/>
<reference evidence="4" key="1">
    <citation type="journal article" date="2023" name="GigaByte">
        <title>Genome assembly of the bearded iris, Iris pallida Lam.</title>
        <authorList>
            <person name="Bruccoleri R.E."/>
            <person name="Oakeley E.J."/>
            <person name="Faust A.M.E."/>
            <person name="Altorfer M."/>
            <person name="Dessus-Babus S."/>
            <person name="Burckhardt D."/>
            <person name="Oertli M."/>
            <person name="Naumann U."/>
            <person name="Petersen F."/>
            <person name="Wong J."/>
        </authorList>
    </citation>
    <scope>NUCLEOTIDE SEQUENCE</scope>
    <source>
        <strain evidence="4">GSM-AAB239-AS_SAM_17_03QT</strain>
    </source>
</reference>
<reference evidence="4" key="2">
    <citation type="submission" date="2023-04" db="EMBL/GenBank/DDBJ databases">
        <authorList>
            <person name="Bruccoleri R.E."/>
            <person name="Oakeley E.J."/>
            <person name="Faust A.-M."/>
            <person name="Dessus-Babus S."/>
            <person name="Altorfer M."/>
            <person name="Burckhardt D."/>
            <person name="Oertli M."/>
            <person name="Naumann U."/>
            <person name="Petersen F."/>
            <person name="Wong J."/>
        </authorList>
    </citation>
    <scope>NUCLEOTIDE SEQUENCE</scope>
    <source>
        <strain evidence="4">GSM-AAB239-AS_SAM_17_03QT</strain>
        <tissue evidence="4">Leaf</tissue>
    </source>
</reference>
<dbReference type="PANTHER" id="PTHR13430">
    <property type="match status" value="1"/>
</dbReference>